<keyword evidence="2" id="KW-0805">Transcription regulation</keyword>
<protein>
    <recommendedName>
        <fullName evidence="8">DZF domain-containing protein</fullName>
    </recommendedName>
</protein>
<evidence type="ECO:0000256" key="5">
    <source>
        <dbReference type="ARBA" id="ARBA00023163"/>
    </source>
</evidence>
<keyword evidence="6" id="KW-0539">Nucleus</keyword>
<dbReference type="InterPro" id="IPR049401">
    <property type="entry name" value="DZF_dom_N"/>
</dbReference>
<feature type="region of interest" description="Disordered" evidence="7">
    <location>
        <begin position="384"/>
        <end position="413"/>
    </location>
</feature>
<dbReference type="GO" id="GO:0071013">
    <property type="term" value="C:catalytic step 2 spliceosome"/>
    <property type="evidence" value="ECO:0007669"/>
    <property type="project" value="TreeGrafter"/>
</dbReference>
<dbReference type="InterPro" id="IPR043519">
    <property type="entry name" value="NT_sf"/>
</dbReference>
<evidence type="ECO:0000256" key="4">
    <source>
        <dbReference type="ARBA" id="ARBA00023159"/>
    </source>
</evidence>
<reference evidence="9 10" key="1">
    <citation type="submission" date="2024-04" db="EMBL/GenBank/DDBJ databases">
        <authorList>
            <person name="Rising A."/>
            <person name="Reimegard J."/>
            <person name="Sonavane S."/>
            <person name="Akerstrom W."/>
            <person name="Nylinder S."/>
            <person name="Hedman E."/>
            <person name="Kallberg Y."/>
        </authorList>
    </citation>
    <scope>NUCLEOTIDE SEQUENCE [LARGE SCALE GENOMIC DNA]</scope>
</reference>
<evidence type="ECO:0000256" key="2">
    <source>
        <dbReference type="ARBA" id="ARBA00023015"/>
    </source>
</evidence>
<sequence>MERFSFYRREFRLFPNRQIFKMRGGARGRPSRGGRSGPYKPKVFIPRVPFDVYVCESFFPRVKLAPDDNTLTQVSEESTVLKAILKRNQDLTSTAQEQTAVLNLVTKIQTVLDNIALSPGNFDACQIEEVRQVGSFKKGTMMIGNAVADIVTILKTLPTVEAVQALGNKVLDELKNIDANEILALVMIDGGFEVSSPEASVKCLITTVPQNLRKLDPELHLDTKILQHHLAAIRHARWFEENAHHSSIKVLIRLFKDLRNRFEGFQPLNPWVLDLLAHYAINHHPSRQPLGLNIAYKRCLQLLAGGLFLPGSAGIPDPCEGGTVRVHTSMSLEQQDLVCLTAQTLLRVMSHGGYKQVLGLEILPNLATEMSVWDGVVVSPLSKAYEKPVDKKEEETSEDMEQEHEETMETQDS</sequence>
<proteinExistence type="predicted"/>
<gene>
    <name evidence="9" type="ORF">LARSCL_LOCUS6844</name>
</gene>
<name>A0AAV1ZNC6_9ARAC</name>
<keyword evidence="10" id="KW-1185">Reference proteome</keyword>
<evidence type="ECO:0000259" key="8">
    <source>
        <dbReference type="PROSITE" id="PS51703"/>
    </source>
</evidence>
<dbReference type="InterPro" id="IPR049402">
    <property type="entry name" value="DZF_dom_C"/>
</dbReference>
<evidence type="ECO:0000313" key="10">
    <source>
        <dbReference type="Proteomes" id="UP001497382"/>
    </source>
</evidence>
<dbReference type="EMBL" id="CAXIEN010000066">
    <property type="protein sequence ID" value="CAL1273348.1"/>
    <property type="molecule type" value="Genomic_DNA"/>
</dbReference>
<keyword evidence="5" id="KW-0804">Transcription</keyword>
<dbReference type="InterPro" id="IPR052134">
    <property type="entry name" value="ILF2"/>
</dbReference>
<accession>A0AAV1ZNC6</accession>
<dbReference type="GO" id="GO:0003677">
    <property type="term" value="F:DNA binding"/>
    <property type="evidence" value="ECO:0007669"/>
    <property type="project" value="UniProtKB-KW"/>
</dbReference>
<dbReference type="Pfam" id="PF07528">
    <property type="entry name" value="DZF_N"/>
    <property type="match status" value="1"/>
</dbReference>
<evidence type="ECO:0000313" key="9">
    <source>
        <dbReference type="EMBL" id="CAL1273348.1"/>
    </source>
</evidence>
<evidence type="ECO:0000256" key="1">
    <source>
        <dbReference type="ARBA" id="ARBA00004123"/>
    </source>
</evidence>
<dbReference type="PROSITE" id="PS51703">
    <property type="entry name" value="DZF"/>
    <property type="match status" value="1"/>
</dbReference>
<dbReference type="PROSITE" id="PS50152">
    <property type="entry name" value="25A_SYNTH_3"/>
    <property type="match status" value="1"/>
</dbReference>
<dbReference type="Gene3D" id="3.30.460.10">
    <property type="entry name" value="Beta Polymerase, domain 2"/>
    <property type="match status" value="1"/>
</dbReference>
<dbReference type="FunFam" id="3.30.460.10:FF:000058">
    <property type="entry name" value="Interleukin enhancer-binding factor 2"/>
    <property type="match status" value="1"/>
</dbReference>
<keyword evidence="4" id="KW-0010">Activator</keyword>
<dbReference type="InterPro" id="IPR006561">
    <property type="entry name" value="DZF_dom"/>
</dbReference>
<evidence type="ECO:0000256" key="7">
    <source>
        <dbReference type="SAM" id="MobiDB-lite"/>
    </source>
</evidence>
<dbReference type="AlphaFoldDB" id="A0AAV1ZNC6"/>
<dbReference type="PANTHER" id="PTHR46447">
    <property type="entry name" value="INTERLEUKIN ENHANCER-BINDING FACTOR"/>
    <property type="match status" value="1"/>
</dbReference>
<comment type="caution">
    <text evidence="9">The sequence shown here is derived from an EMBL/GenBank/DDBJ whole genome shotgun (WGS) entry which is preliminary data.</text>
</comment>
<keyword evidence="3" id="KW-0238">DNA-binding</keyword>
<dbReference type="PANTHER" id="PTHR46447:SF1">
    <property type="entry name" value="INTERLEUKIN ENHANCER-BINDING FACTOR 2"/>
    <property type="match status" value="1"/>
</dbReference>
<dbReference type="Pfam" id="PF20965">
    <property type="entry name" value="DZF_C"/>
    <property type="match status" value="1"/>
</dbReference>
<organism evidence="9 10">
    <name type="scientific">Larinioides sclopetarius</name>
    <dbReference type="NCBI Taxonomy" id="280406"/>
    <lineage>
        <taxon>Eukaryota</taxon>
        <taxon>Metazoa</taxon>
        <taxon>Ecdysozoa</taxon>
        <taxon>Arthropoda</taxon>
        <taxon>Chelicerata</taxon>
        <taxon>Arachnida</taxon>
        <taxon>Araneae</taxon>
        <taxon>Araneomorphae</taxon>
        <taxon>Entelegynae</taxon>
        <taxon>Araneoidea</taxon>
        <taxon>Araneidae</taxon>
        <taxon>Larinioides</taxon>
    </lineage>
</organism>
<feature type="compositionally biased region" description="Acidic residues" evidence="7">
    <location>
        <begin position="395"/>
        <end position="413"/>
    </location>
</feature>
<dbReference type="GO" id="GO:0003725">
    <property type="term" value="F:double-stranded RNA binding"/>
    <property type="evidence" value="ECO:0007669"/>
    <property type="project" value="TreeGrafter"/>
</dbReference>
<feature type="domain" description="DZF" evidence="8">
    <location>
        <begin position="42"/>
        <end position="398"/>
    </location>
</feature>
<dbReference type="GO" id="GO:0045893">
    <property type="term" value="P:positive regulation of DNA-templated transcription"/>
    <property type="evidence" value="ECO:0007669"/>
    <property type="project" value="TreeGrafter"/>
</dbReference>
<feature type="compositionally biased region" description="Basic and acidic residues" evidence="7">
    <location>
        <begin position="384"/>
        <end position="394"/>
    </location>
</feature>
<evidence type="ECO:0000256" key="3">
    <source>
        <dbReference type="ARBA" id="ARBA00023125"/>
    </source>
</evidence>
<dbReference type="Gene3D" id="1.10.1410.40">
    <property type="match status" value="1"/>
</dbReference>
<comment type="subcellular location">
    <subcellularLocation>
        <location evidence="1">Nucleus</location>
    </subcellularLocation>
</comment>
<evidence type="ECO:0000256" key="6">
    <source>
        <dbReference type="ARBA" id="ARBA00023242"/>
    </source>
</evidence>
<dbReference type="Proteomes" id="UP001497382">
    <property type="component" value="Unassembled WGS sequence"/>
</dbReference>
<dbReference type="SMART" id="SM00572">
    <property type="entry name" value="DZF"/>
    <property type="match status" value="1"/>
</dbReference>
<dbReference type="SUPFAM" id="SSF81301">
    <property type="entry name" value="Nucleotidyltransferase"/>
    <property type="match status" value="1"/>
</dbReference>